<dbReference type="Proteomes" id="UP000789901">
    <property type="component" value="Unassembled WGS sequence"/>
</dbReference>
<proteinExistence type="predicted"/>
<protein>
    <submittedName>
        <fullName evidence="2">31832_t:CDS:1</fullName>
    </submittedName>
</protein>
<reference evidence="2 3" key="1">
    <citation type="submission" date="2021-06" db="EMBL/GenBank/DDBJ databases">
        <authorList>
            <person name="Kallberg Y."/>
            <person name="Tangrot J."/>
            <person name="Rosling A."/>
        </authorList>
    </citation>
    <scope>NUCLEOTIDE SEQUENCE [LARGE SCALE GENOMIC DNA]</scope>
    <source>
        <strain evidence="2 3">120-4 pot B 10/14</strain>
    </source>
</reference>
<feature type="signal peptide" evidence="1">
    <location>
        <begin position="1"/>
        <end position="28"/>
    </location>
</feature>
<keyword evidence="3" id="KW-1185">Reference proteome</keyword>
<dbReference type="EMBL" id="CAJVQB010003989">
    <property type="protein sequence ID" value="CAG8623682.1"/>
    <property type="molecule type" value="Genomic_DNA"/>
</dbReference>
<comment type="caution">
    <text evidence="2">The sequence shown here is derived from an EMBL/GenBank/DDBJ whole genome shotgun (WGS) entry which is preliminary data.</text>
</comment>
<evidence type="ECO:0000313" key="3">
    <source>
        <dbReference type="Proteomes" id="UP000789901"/>
    </source>
</evidence>
<evidence type="ECO:0000256" key="1">
    <source>
        <dbReference type="SAM" id="SignalP"/>
    </source>
</evidence>
<sequence>MKNKNTLKGIYNLAFLALIIILSATVQDEFSPCDEKVLLYHLLYIL</sequence>
<organism evidence="2 3">
    <name type="scientific">Gigaspora margarita</name>
    <dbReference type="NCBI Taxonomy" id="4874"/>
    <lineage>
        <taxon>Eukaryota</taxon>
        <taxon>Fungi</taxon>
        <taxon>Fungi incertae sedis</taxon>
        <taxon>Mucoromycota</taxon>
        <taxon>Glomeromycotina</taxon>
        <taxon>Glomeromycetes</taxon>
        <taxon>Diversisporales</taxon>
        <taxon>Gigasporaceae</taxon>
        <taxon>Gigaspora</taxon>
    </lineage>
</organism>
<gene>
    <name evidence="2" type="ORF">GMARGA_LOCUS7974</name>
</gene>
<keyword evidence="1" id="KW-0732">Signal</keyword>
<accession>A0ABN7UL57</accession>
<feature type="chain" id="PRO_5047004783" evidence="1">
    <location>
        <begin position="29"/>
        <end position="46"/>
    </location>
</feature>
<name>A0ABN7UL57_GIGMA</name>
<evidence type="ECO:0000313" key="2">
    <source>
        <dbReference type="EMBL" id="CAG8623682.1"/>
    </source>
</evidence>